<dbReference type="Pfam" id="PF07714">
    <property type="entry name" value="PK_Tyr_Ser-Thr"/>
    <property type="match status" value="3"/>
</dbReference>
<dbReference type="InterPro" id="IPR001480">
    <property type="entry name" value="Bulb-type_lectin_dom"/>
</dbReference>
<evidence type="ECO:0000256" key="11">
    <source>
        <dbReference type="ARBA" id="ARBA00022777"/>
    </source>
</evidence>
<evidence type="ECO:0000256" key="10">
    <source>
        <dbReference type="ARBA" id="ARBA00022741"/>
    </source>
</evidence>
<dbReference type="CDD" id="cd14066">
    <property type="entry name" value="STKc_IRAK"/>
    <property type="match status" value="2"/>
</dbReference>
<sequence>MAFQRDFFQERVGCSATIYGSGWKEDILFIWRGNFGRENGGDGGEWQEKRIYRFLLVCFCASHALAADTLYQGGDPLNSFNSLVSKNGLFTLGFTSIGSAESSASYLGIWYNSDSSHPFWLANRDKTIADNSGVLALDGSGNMKLTYSGGDLVHFNFSRSSTTNLTAVLEDSGNFVLKDANSRSDRILWQSFDDPTDTFLPGMKLGINHTSGQTWSLTSWTSDLVPAPGAFTLEWERDTHELVIKRRTQTYWTSGPLTSTTSFENIVLNIGFLNFSFINVSNADEDYIMFNVSANQYTRERKWFGQGIMVTVGFVSMMGLAGLLWYLRRRRLREKYLKELLTLDSTNDTPELENDGNKGHNLKVYSAATIMAATNSFSAENKLGQGGFGPVYKGILPDGREIAVKRLSRSSAQGLVEFKNELILIAKLQHMNLVRLVGCCIQGEEKMLVYEYMPNKSLDSFIFVESKREVLDWKKRFEIIEGIAQGLLYLHKYSRLRIIHRDLKAGNILLDENMNPKISDFGMARIFKINDLEGNTNQIVGTRGYMSPEYVTEGIFSVKSDVFSFGVLLLEIVSGRKIHGLLEIDGNPLNLVGYAWGLWKAGTPFELVDPILRESCSKDQVLRCIHVGLLCVEDNAMDRPNMSDVIALLTCEAQLILPKKPAFSSARSIVEELAPAGLQSVSVLVLSKITVSFGRYVRIFTDSGNFVLKYKNSGGQQDLWRSFDDPTDIFLPEMKLECYLPWLEGSTGSFWFAFVPHTLWQKTHCTKFIISIRAEKYLRELLTLDSTNDTPELENDGNKGHNLKVYSAATIMAATNSFSADNKLGQGGFGPVYKGKLPDGLEIAVKRLSRSSGQGMVEFKNELILIAKLQHMNLVRLVGCCIQGEEKMLVYEYMPNKSLDSFIFVESKRELLDWKKRFEIIEGIAQGLLYLHKYSRLRIIHRDLKAGNILLDENMNPKISDFGMARIFKINDFEGNTNQIVGTRGYMSPEYVMQGIFSVKSDVFSFGVLLLEIVSGRKIHGLLEIDGHPLNLVGYAWELWKAGTPFELVDPILRESCSKDQVLRCIHVGLLCVEDNAMDRPNMSDVITMLTSEAQLRLPKQPAFSSARSVVEEATSSKPTECGSMNNITMSTMNARIFKINELEGNTNQIVGTRGYMSPEYVMQGIFSVKSDVFSFGVLLLEIVSGRKIHGLLEIDGHPLNLMGYVSMESNPFELVDPILRESCSKDQVLRCIHVGLLCVEDNAMDRPNMSDVITMLTSEEQLLLPKQPAFSSARSVVEEASFSKSTECGSINNVTMSTMNAR</sequence>
<dbReference type="PROSITE" id="PS50927">
    <property type="entry name" value="BULB_LECTIN"/>
    <property type="match status" value="1"/>
</dbReference>
<dbReference type="PANTHER" id="PTHR27002">
    <property type="entry name" value="RECEPTOR-LIKE SERINE/THREONINE-PROTEIN KINASE SD1-8"/>
    <property type="match status" value="1"/>
</dbReference>
<dbReference type="InterPro" id="IPR000719">
    <property type="entry name" value="Prot_kinase_dom"/>
</dbReference>
<keyword evidence="5" id="KW-0597">Phosphoprotein</keyword>
<evidence type="ECO:0000256" key="19">
    <source>
        <dbReference type="ARBA" id="ARBA00048679"/>
    </source>
</evidence>
<accession>A0A6N2KB90</accession>
<evidence type="ECO:0000256" key="1">
    <source>
        <dbReference type="ARBA" id="ARBA00004251"/>
    </source>
</evidence>
<feature type="domain" description="Protein kinase" evidence="21">
    <location>
        <begin position="377"/>
        <end position="657"/>
    </location>
</feature>
<dbReference type="InterPro" id="IPR008271">
    <property type="entry name" value="Ser/Thr_kinase_AS"/>
</dbReference>
<protein>
    <recommendedName>
        <fullName evidence="2">non-specific serine/threonine protein kinase</fullName>
        <ecNumber evidence="2">2.7.11.1</ecNumber>
    </recommendedName>
</protein>
<evidence type="ECO:0000256" key="14">
    <source>
        <dbReference type="ARBA" id="ARBA00023136"/>
    </source>
</evidence>
<dbReference type="GO" id="GO:0004674">
    <property type="term" value="F:protein serine/threonine kinase activity"/>
    <property type="evidence" value="ECO:0007669"/>
    <property type="project" value="UniProtKB-KW"/>
</dbReference>
<feature type="domain" description="Protein kinase" evidence="21">
    <location>
        <begin position="818"/>
        <end position="1104"/>
    </location>
</feature>
<dbReference type="EMBL" id="CAADRP010000202">
    <property type="protein sequence ID" value="VFU24769.1"/>
    <property type="molecule type" value="Genomic_DNA"/>
</dbReference>
<dbReference type="Gene3D" id="1.10.510.10">
    <property type="entry name" value="Transferase(Phosphotransferase) domain 1"/>
    <property type="match status" value="3"/>
</dbReference>
<evidence type="ECO:0000256" key="9">
    <source>
        <dbReference type="ARBA" id="ARBA00022734"/>
    </source>
</evidence>
<keyword evidence="9" id="KW-0430">Lectin</keyword>
<keyword evidence="4" id="KW-0723">Serine/threonine-protein kinase</keyword>
<dbReference type="PROSITE" id="PS00108">
    <property type="entry name" value="PROTEIN_KINASE_ST"/>
    <property type="match status" value="2"/>
</dbReference>
<evidence type="ECO:0000256" key="6">
    <source>
        <dbReference type="ARBA" id="ARBA00022679"/>
    </source>
</evidence>
<evidence type="ECO:0000256" key="12">
    <source>
        <dbReference type="ARBA" id="ARBA00022840"/>
    </source>
</evidence>
<dbReference type="FunFam" id="1.10.510.10:FF:000060">
    <property type="entry name" value="G-type lectin S-receptor-like serine/threonine-protein kinase"/>
    <property type="match status" value="2"/>
</dbReference>
<dbReference type="PANTHER" id="PTHR27002:SF1063">
    <property type="entry name" value="RECEPTOR-LIKE SERINE_THREONINE-PROTEIN KINASE"/>
    <property type="match status" value="1"/>
</dbReference>
<evidence type="ECO:0000256" key="7">
    <source>
        <dbReference type="ARBA" id="ARBA00022692"/>
    </source>
</evidence>
<keyword evidence="16" id="KW-0675">Receptor</keyword>
<dbReference type="InterPro" id="IPR011009">
    <property type="entry name" value="Kinase-like_dom_sf"/>
</dbReference>
<keyword evidence="12" id="KW-0067">ATP-binding</keyword>
<dbReference type="PROSITE" id="PS50011">
    <property type="entry name" value="PROTEIN_KINASE_DOM"/>
    <property type="match status" value="2"/>
</dbReference>
<dbReference type="FunFam" id="3.30.200.20:FF:000330">
    <property type="entry name" value="G-type lectin S-receptor-like serine/threonine-protein kinase At4g03230"/>
    <property type="match status" value="2"/>
</dbReference>
<evidence type="ECO:0000256" key="4">
    <source>
        <dbReference type="ARBA" id="ARBA00022527"/>
    </source>
</evidence>
<dbReference type="GO" id="GO:0005524">
    <property type="term" value="F:ATP binding"/>
    <property type="evidence" value="ECO:0007669"/>
    <property type="project" value="UniProtKB-KW"/>
</dbReference>
<evidence type="ECO:0000256" key="15">
    <source>
        <dbReference type="ARBA" id="ARBA00023157"/>
    </source>
</evidence>
<keyword evidence="13 20" id="KW-1133">Transmembrane helix</keyword>
<keyword evidence="11" id="KW-0418">Kinase</keyword>
<keyword evidence="8" id="KW-0732">Signal</keyword>
<keyword evidence="6" id="KW-0808">Transferase</keyword>
<dbReference type="EC" id="2.7.11.1" evidence="2"/>
<keyword evidence="3" id="KW-1003">Cell membrane</keyword>
<dbReference type="SMART" id="SM00108">
    <property type="entry name" value="B_lectin"/>
    <property type="match status" value="1"/>
</dbReference>
<evidence type="ECO:0000256" key="8">
    <source>
        <dbReference type="ARBA" id="ARBA00022729"/>
    </source>
</evidence>
<evidence type="ECO:0000256" key="18">
    <source>
        <dbReference type="ARBA" id="ARBA00047899"/>
    </source>
</evidence>
<evidence type="ECO:0000256" key="3">
    <source>
        <dbReference type="ARBA" id="ARBA00022475"/>
    </source>
</evidence>
<dbReference type="SUPFAM" id="SSF51110">
    <property type="entry name" value="alpha-D-mannose-specific plant lectins"/>
    <property type="match status" value="2"/>
</dbReference>
<evidence type="ECO:0000256" key="16">
    <source>
        <dbReference type="ARBA" id="ARBA00023170"/>
    </source>
</evidence>
<dbReference type="CDD" id="cd00028">
    <property type="entry name" value="B_lectin"/>
    <property type="match status" value="1"/>
</dbReference>
<name>A0A6N2KB90_SALVM</name>
<keyword evidence="15" id="KW-1015">Disulfide bond</keyword>
<evidence type="ECO:0000256" key="5">
    <source>
        <dbReference type="ARBA" id="ARBA00022553"/>
    </source>
</evidence>
<feature type="domain" description="Bulb-type lectin" evidence="22">
    <location>
        <begin position="68"/>
        <end position="190"/>
    </location>
</feature>
<dbReference type="GO" id="GO:0005886">
    <property type="term" value="C:plasma membrane"/>
    <property type="evidence" value="ECO:0007669"/>
    <property type="project" value="UniProtKB-SubCell"/>
</dbReference>
<keyword evidence="17" id="KW-0325">Glycoprotein</keyword>
<comment type="subcellular location">
    <subcellularLocation>
        <location evidence="1">Cell membrane</location>
        <topology evidence="1">Single-pass type I membrane protein</topology>
    </subcellularLocation>
</comment>
<dbReference type="Gene3D" id="2.90.10.10">
    <property type="entry name" value="Bulb-type lectin domain"/>
    <property type="match status" value="1"/>
</dbReference>
<proteinExistence type="predicted"/>
<comment type="catalytic activity">
    <reaction evidence="19">
        <text>L-seryl-[protein] + ATP = O-phospho-L-seryl-[protein] + ADP + H(+)</text>
        <dbReference type="Rhea" id="RHEA:17989"/>
        <dbReference type="Rhea" id="RHEA-COMP:9863"/>
        <dbReference type="Rhea" id="RHEA-COMP:11604"/>
        <dbReference type="ChEBI" id="CHEBI:15378"/>
        <dbReference type="ChEBI" id="CHEBI:29999"/>
        <dbReference type="ChEBI" id="CHEBI:30616"/>
        <dbReference type="ChEBI" id="CHEBI:83421"/>
        <dbReference type="ChEBI" id="CHEBI:456216"/>
        <dbReference type="EC" id="2.7.11.1"/>
    </reaction>
</comment>
<dbReference type="InterPro" id="IPR036426">
    <property type="entry name" value="Bulb-type_lectin_dom_sf"/>
</dbReference>
<dbReference type="SUPFAM" id="SSF56112">
    <property type="entry name" value="Protein kinase-like (PK-like)"/>
    <property type="match status" value="3"/>
</dbReference>
<gene>
    <name evidence="23" type="ORF">SVIM_LOCUS49883</name>
</gene>
<keyword evidence="10" id="KW-0547">Nucleotide-binding</keyword>
<dbReference type="SMART" id="SM00220">
    <property type="entry name" value="S_TKc"/>
    <property type="match status" value="2"/>
</dbReference>
<dbReference type="GO" id="GO:0030246">
    <property type="term" value="F:carbohydrate binding"/>
    <property type="evidence" value="ECO:0007669"/>
    <property type="project" value="UniProtKB-KW"/>
</dbReference>
<organism evidence="23">
    <name type="scientific">Salix viminalis</name>
    <name type="common">Common osier</name>
    <name type="synonym">Basket willow</name>
    <dbReference type="NCBI Taxonomy" id="40686"/>
    <lineage>
        <taxon>Eukaryota</taxon>
        <taxon>Viridiplantae</taxon>
        <taxon>Streptophyta</taxon>
        <taxon>Embryophyta</taxon>
        <taxon>Tracheophyta</taxon>
        <taxon>Spermatophyta</taxon>
        <taxon>Magnoliopsida</taxon>
        <taxon>eudicotyledons</taxon>
        <taxon>Gunneridae</taxon>
        <taxon>Pentapetalae</taxon>
        <taxon>rosids</taxon>
        <taxon>fabids</taxon>
        <taxon>Malpighiales</taxon>
        <taxon>Salicaceae</taxon>
        <taxon>Saliceae</taxon>
        <taxon>Salix</taxon>
    </lineage>
</organism>
<evidence type="ECO:0000256" key="17">
    <source>
        <dbReference type="ARBA" id="ARBA00023180"/>
    </source>
</evidence>
<evidence type="ECO:0000259" key="21">
    <source>
        <dbReference type="PROSITE" id="PS50011"/>
    </source>
</evidence>
<comment type="catalytic activity">
    <reaction evidence="18">
        <text>L-threonyl-[protein] + ATP = O-phospho-L-threonyl-[protein] + ADP + H(+)</text>
        <dbReference type="Rhea" id="RHEA:46608"/>
        <dbReference type="Rhea" id="RHEA-COMP:11060"/>
        <dbReference type="Rhea" id="RHEA-COMP:11605"/>
        <dbReference type="ChEBI" id="CHEBI:15378"/>
        <dbReference type="ChEBI" id="CHEBI:30013"/>
        <dbReference type="ChEBI" id="CHEBI:30616"/>
        <dbReference type="ChEBI" id="CHEBI:61977"/>
        <dbReference type="ChEBI" id="CHEBI:456216"/>
        <dbReference type="EC" id="2.7.11.1"/>
    </reaction>
</comment>
<reference evidence="23" key="1">
    <citation type="submission" date="2019-03" db="EMBL/GenBank/DDBJ databases">
        <authorList>
            <person name="Mank J."/>
            <person name="Almeida P."/>
        </authorList>
    </citation>
    <scope>NUCLEOTIDE SEQUENCE</scope>
    <source>
        <strain evidence="23">78183</strain>
    </source>
</reference>
<evidence type="ECO:0000313" key="23">
    <source>
        <dbReference type="EMBL" id="VFU24769.1"/>
    </source>
</evidence>
<dbReference type="Gene3D" id="3.30.200.20">
    <property type="entry name" value="Phosphorylase Kinase, domain 1"/>
    <property type="match status" value="2"/>
</dbReference>
<evidence type="ECO:0000256" key="2">
    <source>
        <dbReference type="ARBA" id="ARBA00012513"/>
    </source>
</evidence>
<keyword evidence="14 20" id="KW-0472">Membrane</keyword>
<evidence type="ECO:0000256" key="13">
    <source>
        <dbReference type="ARBA" id="ARBA00022989"/>
    </source>
</evidence>
<feature type="transmembrane region" description="Helical" evidence="20">
    <location>
        <begin position="303"/>
        <end position="327"/>
    </location>
</feature>
<dbReference type="InterPro" id="IPR001245">
    <property type="entry name" value="Ser-Thr/Tyr_kinase_cat_dom"/>
</dbReference>
<keyword evidence="7 20" id="KW-0812">Transmembrane</keyword>
<dbReference type="FunFam" id="2.90.10.10:FF:000009">
    <property type="entry name" value="Receptor-like serine/threonine-protein kinase SD1-8"/>
    <property type="match status" value="1"/>
</dbReference>
<evidence type="ECO:0000256" key="20">
    <source>
        <dbReference type="SAM" id="Phobius"/>
    </source>
</evidence>
<dbReference type="Pfam" id="PF01453">
    <property type="entry name" value="B_lectin"/>
    <property type="match status" value="2"/>
</dbReference>
<evidence type="ECO:0000259" key="22">
    <source>
        <dbReference type="PROSITE" id="PS50927"/>
    </source>
</evidence>